<dbReference type="Proteomes" id="UP000240912">
    <property type="component" value="Unassembled WGS sequence"/>
</dbReference>
<feature type="non-terminal residue" evidence="2">
    <location>
        <position position="220"/>
    </location>
</feature>
<accession>A0A2T3HGI4</accession>
<name>A0A2T3HGI4_9SPHI</name>
<comment type="caution">
    <text evidence="2">The sequence shown here is derived from an EMBL/GenBank/DDBJ whole genome shotgun (WGS) entry which is preliminary data.</text>
</comment>
<dbReference type="RefSeq" id="WP_317046930.1">
    <property type="nucleotide sequence ID" value="NZ_KZ686277.1"/>
</dbReference>
<sequence length="220" mass="22086">PGEDAGTYAISQGSLSAGSNYVLNYTGANLTITPKPITVTAGVATKIYGEADPALTYTAAPGLETGDAFTGSLTRTPGEDVRTYAITQGTLSAGANYTITFTGANLQITPKAITVTADARGKAFGTADPALTYTVSPALVAGDAFTGSLSRAPGEAVGTYPITQGTLSAGSNYALTFTGAGFTIGARVITVTAATQTKVYGQADPALTYTFTPALDPGDS</sequence>
<organism evidence="2 3">
    <name type="scientific">Pedobacter yulinensis</name>
    <dbReference type="NCBI Taxonomy" id="2126353"/>
    <lineage>
        <taxon>Bacteria</taxon>
        <taxon>Pseudomonadati</taxon>
        <taxon>Bacteroidota</taxon>
        <taxon>Sphingobacteriia</taxon>
        <taxon>Sphingobacteriales</taxon>
        <taxon>Sphingobacteriaceae</taxon>
        <taxon>Pedobacter</taxon>
    </lineage>
</organism>
<feature type="non-terminal residue" evidence="2">
    <location>
        <position position="1"/>
    </location>
</feature>
<proteinExistence type="predicted"/>
<feature type="domain" description="MBG" evidence="1">
    <location>
        <begin position="113"/>
        <end position="183"/>
    </location>
</feature>
<evidence type="ECO:0000313" key="3">
    <source>
        <dbReference type="Proteomes" id="UP000240912"/>
    </source>
</evidence>
<feature type="domain" description="MBG" evidence="1">
    <location>
        <begin position="37"/>
        <end position="106"/>
    </location>
</feature>
<reference evidence="2 3" key="1">
    <citation type="submission" date="2018-03" db="EMBL/GenBank/DDBJ databases">
        <authorList>
            <person name="Keele B.F."/>
        </authorList>
    </citation>
    <scope>NUCLEOTIDE SEQUENCE [LARGE SCALE GENOMIC DNA]</scope>
    <source>
        <strain evidence="2 3">YL28-9</strain>
    </source>
</reference>
<gene>
    <name evidence="2" type="ORF">C7T94_19225</name>
</gene>
<protein>
    <recommendedName>
        <fullName evidence="1">MBG domain-containing protein</fullName>
    </recommendedName>
</protein>
<dbReference type="Pfam" id="PF18676">
    <property type="entry name" value="MBG_2"/>
    <property type="match status" value="3"/>
</dbReference>
<feature type="domain" description="MBG" evidence="1">
    <location>
        <begin position="189"/>
        <end position="219"/>
    </location>
</feature>
<evidence type="ECO:0000259" key="1">
    <source>
        <dbReference type="Pfam" id="PF18676"/>
    </source>
</evidence>
<dbReference type="AlphaFoldDB" id="A0A2T3HGI4"/>
<dbReference type="InterPro" id="IPR041286">
    <property type="entry name" value="MBG_2"/>
</dbReference>
<keyword evidence="3" id="KW-1185">Reference proteome</keyword>
<dbReference type="EMBL" id="PYLS01000013">
    <property type="protein sequence ID" value="PST81549.1"/>
    <property type="molecule type" value="Genomic_DNA"/>
</dbReference>
<evidence type="ECO:0000313" key="2">
    <source>
        <dbReference type="EMBL" id="PST81549.1"/>
    </source>
</evidence>